<dbReference type="RefSeq" id="WP_112301634.1">
    <property type="nucleotide sequence ID" value="NZ_QTTP01000001.1"/>
</dbReference>
<dbReference type="AlphaFoldDB" id="A0AB38FK25"/>
<proteinExistence type="predicted"/>
<dbReference type="EMBL" id="UAUI01000024">
    <property type="protein sequence ID" value="SPZ42088.1"/>
    <property type="molecule type" value="Genomic_DNA"/>
</dbReference>
<gene>
    <name evidence="1" type="ORF">NCTC13229_05603</name>
</gene>
<accession>A0AB38FK25</accession>
<sequence>MTDNREYVEKPGTGGYRDWIGTASAEEDIVNGPDLYELAGLDRSKWSILGMNLYASGRFPDKDDVIVYAVNTEEIGVDTFDEMQAYAARENGLPVSSIMLHDVDLRTVISCMKSVHIHFRHSGHIDYPLFITERVDHPAQEK</sequence>
<dbReference type="Proteomes" id="UP000251211">
    <property type="component" value="Unassembled WGS sequence"/>
</dbReference>
<organism evidence="1 2">
    <name type="scientific">Rhodococcus wratislaviensis</name>
    <name type="common">Tsukamurella wratislaviensis</name>
    <dbReference type="NCBI Taxonomy" id="44752"/>
    <lineage>
        <taxon>Bacteria</taxon>
        <taxon>Bacillati</taxon>
        <taxon>Actinomycetota</taxon>
        <taxon>Actinomycetes</taxon>
        <taxon>Mycobacteriales</taxon>
        <taxon>Nocardiaceae</taxon>
        <taxon>Rhodococcus</taxon>
    </lineage>
</organism>
<reference evidence="1 2" key="1">
    <citation type="submission" date="2018-06" db="EMBL/GenBank/DDBJ databases">
        <authorList>
            <consortium name="Pathogen Informatics"/>
            <person name="Doyle S."/>
        </authorList>
    </citation>
    <scope>NUCLEOTIDE SEQUENCE [LARGE SCALE GENOMIC DNA]</scope>
    <source>
        <strain evidence="1 2">NCTC13229</strain>
    </source>
</reference>
<name>A0AB38FK25_RHOWR</name>
<evidence type="ECO:0000313" key="1">
    <source>
        <dbReference type="EMBL" id="SPZ42088.1"/>
    </source>
</evidence>
<protein>
    <submittedName>
        <fullName evidence="1">Uncharacterized protein</fullName>
    </submittedName>
</protein>
<comment type="caution">
    <text evidence="1">The sequence shown here is derived from an EMBL/GenBank/DDBJ whole genome shotgun (WGS) entry which is preliminary data.</text>
</comment>
<evidence type="ECO:0000313" key="2">
    <source>
        <dbReference type="Proteomes" id="UP000251211"/>
    </source>
</evidence>